<evidence type="ECO:0000313" key="6">
    <source>
        <dbReference type="Ensembl" id="ENSRFEP00010027252.1"/>
    </source>
</evidence>
<evidence type="ECO:0000313" key="7">
    <source>
        <dbReference type="Proteomes" id="UP000472240"/>
    </source>
</evidence>
<name>A0A671FNG4_RHIFE</name>
<gene>
    <name evidence="6" type="primary">CELF2</name>
</gene>
<keyword evidence="7" id="KW-1185">Reference proteome</keyword>
<dbReference type="Proteomes" id="UP000472240">
    <property type="component" value="Unplaced"/>
</dbReference>
<reference evidence="6" key="1">
    <citation type="submission" date="2025-08" db="UniProtKB">
        <authorList>
            <consortium name="Ensembl"/>
        </authorList>
    </citation>
    <scope>IDENTIFICATION</scope>
</reference>
<comment type="similarity">
    <text evidence="1">Belongs to the CELF/BRUNOL family.</text>
</comment>
<dbReference type="CDD" id="cd12631">
    <property type="entry name" value="RRM1_CELF1_2_Bruno"/>
    <property type="match status" value="1"/>
</dbReference>
<dbReference type="PANTHER" id="PTHR24012">
    <property type="entry name" value="RNA BINDING PROTEIN"/>
    <property type="match status" value="1"/>
</dbReference>
<dbReference type="InterPro" id="IPR012677">
    <property type="entry name" value="Nucleotide-bd_a/b_plait_sf"/>
</dbReference>
<sequence length="463" mass="49133">MRCPKSAVTMRNEELLLSNGTANKMNGALDHSDQPDPDAIKMFVGQIPRSWSEKELKELFEPYGAVYQINVLRDRSQNPPQSKGCCFVTFYTRKAALEAQNALHNIKTLPGMHHPIQMKPADSEKSNGCAFVTFSTRAMAQNAIKGMHQSQTMEGCSSPIVVKFADTQKDKEQRRLQQQLAQQMQQLNTATWGNLTGLGGLTPQYLALLQQATSSSNLGAFSGIQQMAGMNALQLQNLATLAAAAAAAQTSATTTNANPLSTTSSALGALTSPVAASTPNSTAGAAMNSLTSLGTLQGLAGATVGLNNINALAGMAALNGGLGATGLTNGTAGTMDALSQAYSGIQQYAAAALPTLYSQSLLQQQSAAGSQKEGPEGANLFIYHLPQEFGDQDILQMFMPFGNVISAKVFIDKQTNLSKCFGFVSYDNPVSAQAAIQAMNGFQIGMKRLKVQLKRSKNDSKPY</sequence>
<dbReference type="SUPFAM" id="SSF54928">
    <property type="entry name" value="RNA-binding domain, RBD"/>
    <property type="match status" value="2"/>
</dbReference>
<evidence type="ECO:0000259" key="5">
    <source>
        <dbReference type="PROSITE" id="PS50102"/>
    </source>
</evidence>
<dbReference type="CDD" id="cd12638">
    <property type="entry name" value="RRM3_CELF1_2"/>
    <property type="match status" value="1"/>
</dbReference>
<accession>A0A671FNG4</accession>
<evidence type="ECO:0000256" key="1">
    <source>
        <dbReference type="ARBA" id="ARBA00009621"/>
    </source>
</evidence>
<keyword evidence="2" id="KW-0677">Repeat</keyword>
<feature type="domain" description="RRM" evidence="5">
    <location>
        <begin position="40"/>
        <end position="123"/>
    </location>
</feature>
<evidence type="ECO:0000256" key="4">
    <source>
        <dbReference type="PROSITE-ProRule" id="PRU00176"/>
    </source>
</evidence>
<dbReference type="FunFam" id="3.30.70.330:FF:000016">
    <property type="entry name" value="CUGBP Elav-like family member 1 isoform 2"/>
    <property type="match status" value="1"/>
</dbReference>
<dbReference type="InterPro" id="IPR034199">
    <property type="entry name" value="CELF1/2_RRM3"/>
</dbReference>
<dbReference type="InterPro" id="IPR000504">
    <property type="entry name" value="RRM_dom"/>
</dbReference>
<dbReference type="GeneTree" id="ENSGT00940000155461"/>
<dbReference type="InterPro" id="IPR034196">
    <property type="entry name" value="CELF1/2_RRM1"/>
</dbReference>
<organism evidence="6 7">
    <name type="scientific">Rhinolophus ferrumequinum</name>
    <name type="common">Greater horseshoe bat</name>
    <dbReference type="NCBI Taxonomy" id="59479"/>
    <lineage>
        <taxon>Eukaryota</taxon>
        <taxon>Metazoa</taxon>
        <taxon>Chordata</taxon>
        <taxon>Craniata</taxon>
        <taxon>Vertebrata</taxon>
        <taxon>Euteleostomi</taxon>
        <taxon>Mammalia</taxon>
        <taxon>Eutheria</taxon>
        <taxon>Laurasiatheria</taxon>
        <taxon>Chiroptera</taxon>
        <taxon>Yinpterochiroptera</taxon>
        <taxon>Rhinolophoidea</taxon>
        <taxon>Rhinolophidae</taxon>
        <taxon>Rhinolophinae</taxon>
        <taxon>Rhinolophus</taxon>
    </lineage>
</organism>
<dbReference type="Ensembl" id="ENSRFET00010029600.1">
    <property type="protein sequence ID" value="ENSRFEP00010027252.1"/>
    <property type="gene ID" value="ENSRFEG00010017749.1"/>
</dbReference>
<dbReference type="Pfam" id="PF00076">
    <property type="entry name" value="RRM_1"/>
    <property type="match status" value="2"/>
</dbReference>
<evidence type="ECO:0000256" key="2">
    <source>
        <dbReference type="ARBA" id="ARBA00022737"/>
    </source>
</evidence>
<proteinExistence type="inferred from homology"/>
<dbReference type="Gene3D" id="3.30.70.330">
    <property type="match status" value="3"/>
</dbReference>
<evidence type="ECO:0000256" key="3">
    <source>
        <dbReference type="ARBA" id="ARBA00022884"/>
    </source>
</evidence>
<dbReference type="FunFam" id="3.30.70.330:FF:000013">
    <property type="entry name" value="CUGBP Elav-like family member 1 isoform 2"/>
    <property type="match status" value="1"/>
</dbReference>
<reference evidence="6" key="2">
    <citation type="submission" date="2025-09" db="UniProtKB">
        <authorList>
            <consortium name="Ensembl"/>
        </authorList>
    </citation>
    <scope>IDENTIFICATION</scope>
</reference>
<dbReference type="GO" id="GO:0003723">
    <property type="term" value="F:RNA binding"/>
    <property type="evidence" value="ECO:0007669"/>
    <property type="project" value="UniProtKB-UniRule"/>
</dbReference>
<dbReference type="AlphaFoldDB" id="A0A671FNG4"/>
<dbReference type="InterPro" id="IPR035979">
    <property type="entry name" value="RBD_domain_sf"/>
</dbReference>
<feature type="domain" description="RRM" evidence="5">
    <location>
        <begin position="378"/>
        <end position="456"/>
    </location>
</feature>
<protein>
    <submittedName>
        <fullName evidence="6">CUGBP Elav-like family member 2</fullName>
    </submittedName>
</protein>
<dbReference type="PROSITE" id="PS50102">
    <property type="entry name" value="RRM"/>
    <property type="match status" value="2"/>
</dbReference>
<dbReference type="SMART" id="SM00360">
    <property type="entry name" value="RRM"/>
    <property type="match status" value="2"/>
</dbReference>
<keyword evidence="3 4" id="KW-0694">RNA-binding</keyword>